<dbReference type="GO" id="GO:0051539">
    <property type="term" value="F:4 iron, 4 sulfur cluster binding"/>
    <property type="evidence" value="ECO:0007669"/>
    <property type="project" value="UniProtKB-KW"/>
</dbReference>
<keyword evidence="1" id="KW-0239">DNA-directed DNA polymerase</keyword>
<keyword evidence="1" id="KW-0539">Nucleus</keyword>
<keyword evidence="1" id="KW-0862">Zinc</keyword>
<comment type="caution">
    <text evidence="2">The sequence shown here is derived from an EMBL/GenBank/DDBJ whole genome shotgun (WGS) entry which is preliminary data.</text>
</comment>
<reference evidence="2" key="2">
    <citation type="submission" date="2020-11" db="EMBL/GenBank/DDBJ databases">
        <authorList>
            <person name="McCartney M.A."/>
            <person name="Auch B."/>
            <person name="Kono T."/>
            <person name="Mallez S."/>
            <person name="Becker A."/>
            <person name="Gohl D.M."/>
            <person name="Silverstein K.A.T."/>
            <person name="Koren S."/>
            <person name="Bechman K.B."/>
            <person name="Herman A."/>
            <person name="Abrahante J.E."/>
            <person name="Garbe J."/>
        </authorList>
    </citation>
    <scope>NUCLEOTIDE SEQUENCE</scope>
    <source>
        <strain evidence="2">Duluth1</strain>
        <tissue evidence="2">Whole animal</tissue>
    </source>
</reference>
<gene>
    <name evidence="2" type="ORF">DPMN_079654</name>
</gene>
<dbReference type="GO" id="GO:0006297">
    <property type="term" value="P:nucleotide-excision repair, DNA gap filling"/>
    <property type="evidence" value="ECO:0007669"/>
    <property type="project" value="TreeGrafter"/>
</dbReference>
<name>A0A9D4BIJ4_DREPO</name>
<dbReference type="GO" id="GO:0008270">
    <property type="term" value="F:zinc ion binding"/>
    <property type="evidence" value="ECO:0007669"/>
    <property type="project" value="UniProtKB-KW"/>
</dbReference>
<evidence type="ECO:0000313" key="2">
    <source>
        <dbReference type="EMBL" id="KAH3704595.1"/>
    </source>
</evidence>
<dbReference type="GO" id="GO:0000278">
    <property type="term" value="P:mitotic cell cycle"/>
    <property type="evidence" value="ECO:0007669"/>
    <property type="project" value="TreeGrafter"/>
</dbReference>
<dbReference type="Proteomes" id="UP000828390">
    <property type="component" value="Unassembled WGS sequence"/>
</dbReference>
<keyword evidence="1" id="KW-0479">Metal-binding</keyword>
<keyword evidence="1" id="KW-0408">Iron</keyword>
<keyword evidence="1" id="KW-0808">Transferase</keyword>
<dbReference type="AlphaFoldDB" id="A0A9D4BIJ4"/>
<accession>A0A9D4BIJ4</accession>
<comment type="subcellular location">
    <subcellularLocation>
        <location evidence="1">Nucleus</location>
    </subcellularLocation>
</comment>
<comment type="function">
    <text evidence="1">DNA polymerase II participates in chromosomal DNA replication.</text>
</comment>
<dbReference type="GO" id="GO:0006287">
    <property type="term" value="P:base-excision repair, gap-filling"/>
    <property type="evidence" value="ECO:0007669"/>
    <property type="project" value="TreeGrafter"/>
</dbReference>
<keyword evidence="1" id="KW-0235">DNA replication</keyword>
<dbReference type="PANTHER" id="PTHR10670">
    <property type="entry name" value="DNA POLYMERASE EPSILON CATALYTIC SUBUNIT A"/>
    <property type="match status" value="1"/>
</dbReference>
<reference evidence="2" key="1">
    <citation type="journal article" date="2019" name="bioRxiv">
        <title>The Genome of the Zebra Mussel, Dreissena polymorpha: A Resource for Invasive Species Research.</title>
        <authorList>
            <person name="McCartney M.A."/>
            <person name="Auch B."/>
            <person name="Kono T."/>
            <person name="Mallez S."/>
            <person name="Zhang Y."/>
            <person name="Obille A."/>
            <person name="Becker A."/>
            <person name="Abrahante J.E."/>
            <person name="Garbe J."/>
            <person name="Badalamenti J.P."/>
            <person name="Herman A."/>
            <person name="Mangelson H."/>
            <person name="Liachko I."/>
            <person name="Sullivan S."/>
            <person name="Sone E.D."/>
            <person name="Koren S."/>
            <person name="Silverstein K.A.T."/>
            <person name="Beckman K.B."/>
            <person name="Gohl D.M."/>
        </authorList>
    </citation>
    <scope>NUCLEOTIDE SEQUENCE</scope>
    <source>
        <strain evidence="2">Duluth1</strain>
        <tissue evidence="2">Whole animal</tissue>
    </source>
</reference>
<keyword evidence="3" id="KW-1185">Reference proteome</keyword>
<proteinExistence type="inferred from homology"/>
<evidence type="ECO:0000313" key="3">
    <source>
        <dbReference type="Proteomes" id="UP000828390"/>
    </source>
</evidence>
<dbReference type="GO" id="GO:0003887">
    <property type="term" value="F:DNA-directed DNA polymerase activity"/>
    <property type="evidence" value="ECO:0007669"/>
    <property type="project" value="UniProtKB-KW"/>
</dbReference>
<sequence length="81" mass="9212">MNLYEYSVPEDIYEEHINEISADLSSPDIEGVYETQVPLLFRALVKLGCVTMVNRDFSKQMAGRVSWVGKVVFMVFLVCCS</sequence>
<keyword evidence="1" id="KW-0411">Iron-sulfur</keyword>
<dbReference type="GO" id="GO:0045004">
    <property type="term" value="P:DNA replication proofreading"/>
    <property type="evidence" value="ECO:0007669"/>
    <property type="project" value="TreeGrafter"/>
</dbReference>
<organism evidence="2 3">
    <name type="scientific">Dreissena polymorpha</name>
    <name type="common">Zebra mussel</name>
    <name type="synonym">Mytilus polymorpha</name>
    <dbReference type="NCBI Taxonomy" id="45954"/>
    <lineage>
        <taxon>Eukaryota</taxon>
        <taxon>Metazoa</taxon>
        <taxon>Spiralia</taxon>
        <taxon>Lophotrochozoa</taxon>
        <taxon>Mollusca</taxon>
        <taxon>Bivalvia</taxon>
        <taxon>Autobranchia</taxon>
        <taxon>Heteroconchia</taxon>
        <taxon>Euheterodonta</taxon>
        <taxon>Imparidentia</taxon>
        <taxon>Neoheterodontei</taxon>
        <taxon>Myida</taxon>
        <taxon>Dreissenoidea</taxon>
        <taxon>Dreissenidae</taxon>
        <taxon>Dreissena</taxon>
    </lineage>
</organism>
<dbReference type="EC" id="2.7.7.7" evidence="1"/>
<keyword evidence="1" id="KW-0863">Zinc-finger</keyword>
<protein>
    <recommendedName>
        <fullName evidence="1">DNA polymerase epsilon catalytic subunit</fullName>
        <ecNumber evidence="1">2.7.7.7</ecNumber>
    </recommendedName>
</protein>
<dbReference type="InterPro" id="IPR029703">
    <property type="entry name" value="POL2"/>
</dbReference>
<dbReference type="GO" id="GO:0008622">
    <property type="term" value="C:epsilon DNA polymerase complex"/>
    <property type="evidence" value="ECO:0007669"/>
    <property type="project" value="InterPro"/>
</dbReference>
<dbReference type="GO" id="GO:0006272">
    <property type="term" value="P:leading strand elongation"/>
    <property type="evidence" value="ECO:0007669"/>
    <property type="project" value="TreeGrafter"/>
</dbReference>
<dbReference type="GO" id="GO:0003677">
    <property type="term" value="F:DNA binding"/>
    <property type="evidence" value="ECO:0007669"/>
    <property type="project" value="UniProtKB-KW"/>
</dbReference>
<dbReference type="PANTHER" id="PTHR10670:SF0">
    <property type="entry name" value="DNA POLYMERASE EPSILON CATALYTIC SUBUNIT A"/>
    <property type="match status" value="1"/>
</dbReference>
<comment type="similarity">
    <text evidence="1">Belongs to the DNA polymerase type-B family.</text>
</comment>
<comment type="cofactor">
    <cofactor evidence="1">
        <name>[4Fe-4S] cluster</name>
        <dbReference type="ChEBI" id="CHEBI:49883"/>
    </cofactor>
</comment>
<dbReference type="GO" id="GO:0008310">
    <property type="term" value="F:single-stranded DNA 3'-5' DNA exonuclease activity"/>
    <property type="evidence" value="ECO:0007669"/>
    <property type="project" value="TreeGrafter"/>
</dbReference>
<keyword evidence="1" id="KW-0238">DNA-binding</keyword>
<evidence type="ECO:0000256" key="1">
    <source>
        <dbReference type="RuleBase" id="RU365029"/>
    </source>
</evidence>
<keyword evidence="1" id="KW-0004">4Fe-4S</keyword>
<keyword evidence="1" id="KW-0548">Nucleotidyltransferase</keyword>
<dbReference type="EMBL" id="JAIWYP010000015">
    <property type="protein sequence ID" value="KAH3704595.1"/>
    <property type="molecule type" value="Genomic_DNA"/>
</dbReference>
<comment type="catalytic activity">
    <reaction evidence="1">
        <text>DNA(n) + a 2'-deoxyribonucleoside 5'-triphosphate = DNA(n+1) + diphosphate</text>
        <dbReference type="Rhea" id="RHEA:22508"/>
        <dbReference type="Rhea" id="RHEA-COMP:17339"/>
        <dbReference type="Rhea" id="RHEA-COMP:17340"/>
        <dbReference type="ChEBI" id="CHEBI:33019"/>
        <dbReference type="ChEBI" id="CHEBI:61560"/>
        <dbReference type="ChEBI" id="CHEBI:173112"/>
        <dbReference type="EC" id="2.7.7.7"/>
    </reaction>
</comment>